<dbReference type="AlphaFoldDB" id="A0A2C9JSH6"/>
<keyword evidence="1" id="KW-0175">Coiled coil</keyword>
<dbReference type="Proteomes" id="UP000076420">
    <property type="component" value="Unassembled WGS sequence"/>
</dbReference>
<name>A0A2C9JSH6_BIOGL</name>
<feature type="coiled-coil region" evidence="1">
    <location>
        <begin position="199"/>
        <end position="244"/>
    </location>
</feature>
<reference evidence="2" key="1">
    <citation type="submission" date="2020-05" db="UniProtKB">
        <authorList>
            <consortium name="EnsemblMetazoa"/>
        </authorList>
    </citation>
    <scope>IDENTIFICATION</scope>
    <source>
        <strain evidence="2">BB02</strain>
    </source>
</reference>
<feature type="coiled-coil region" evidence="1">
    <location>
        <begin position="295"/>
        <end position="329"/>
    </location>
</feature>
<proteinExistence type="predicted"/>
<dbReference type="VEuPathDB" id="VectorBase:BGLAX_033050"/>
<evidence type="ECO:0000256" key="1">
    <source>
        <dbReference type="SAM" id="Coils"/>
    </source>
</evidence>
<sequence>MRPSRQKEVITSHLHDLENVNRKLDVLRDSVTMVIQRAVFWLEEKDEASYLQIKQYLLERNSRFMQACIDIASDNEVTEESLREECEEIKSSSQPKVQGHKTNSKDLSRIVDLENYIRTFNEYFDRTEEKLSRLNEQFETSSKTLLKKIKQLEKKHTEQQKHIQDISQKQVNEETKYNSSFNACSAELHQASEFIQFKTESLSQKLNQCEERNEIIQKKQTETENNLKTEIDTLTKQIQSCNDLIKTKTEIIFGNSNENKNEIMKMCESNKEKEKKFEQILRTQDEMKTTLNQTSEHIEKELGSAKSRLECLESENETSLIKLNELERNLKICPKKFKN</sequence>
<gene>
    <name evidence="2" type="primary">106066349</name>
</gene>
<dbReference type="KEGG" id="bgt:106066349"/>
<dbReference type="VEuPathDB" id="VectorBase:BGLB007365"/>
<dbReference type="EnsemblMetazoa" id="BGLB007365-RB">
    <property type="protein sequence ID" value="BGLB007365-PB"/>
    <property type="gene ID" value="BGLB007365"/>
</dbReference>
<accession>A0A2C9JSH6</accession>
<feature type="coiled-coil region" evidence="1">
    <location>
        <begin position="117"/>
        <end position="169"/>
    </location>
</feature>
<evidence type="ECO:0000313" key="2">
    <source>
        <dbReference type="EnsemblMetazoa" id="BGLB007365-PB"/>
    </source>
</evidence>
<organism evidence="2 3">
    <name type="scientific">Biomphalaria glabrata</name>
    <name type="common">Bloodfluke planorb</name>
    <name type="synonym">Freshwater snail</name>
    <dbReference type="NCBI Taxonomy" id="6526"/>
    <lineage>
        <taxon>Eukaryota</taxon>
        <taxon>Metazoa</taxon>
        <taxon>Spiralia</taxon>
        <taxon>Lophotrochozoa</taxon>
        <taxon>Mollusca</taxon>
        <taxon>Gastropoda</taxon>
        <taxon>Heterobranchia</taxon>
        <taxon>Euthyneura</taxon>
        <taxon>Panpulmonata</taxon>
        <taxon>Hygrophila</taxon>
        <taxon>Lymnaeoidea</taxon>
        <taxon>Planorbidae</taxon>
        <taxon>Biomphalaria</taxon>
    </lineage>
</organism>
<evidence type="ECO:0000313" key="3">
    <source>
        <dbReference type="Proteomes" id="UP000076420"/>
    </source>
</evidence>
<protein>
    <submittedName>
        <fullName evidence="2">Uncharacterized protein</fullName>
    </submittedName>
</protein>
<dbReference type="OrthoDB" id="6190220at2759"/>